<dbReference type="OrthoDB" id="10448850at2759"/>
<reference evidence="2 3" key="1">
    <citation type="submission" date="2019-07" db="EMBL/GenBank/DDBJ databases">
        <title>Rhodotorula toruloides NBRC10032 genome sequencing.</title>
        <authorList>
            <person name="Shida Y."/>
            <person name="Takaku H."/>
            <person name="Ogasawara W."/>
            <person name="Mori K."/>
        </authorList>
    </citation>
    <scope>NUCLEOTIDE SEQUENCE [LARGE SCALE GENOMIC DNA]</scope>
    <source>
        <strain evidence="2 3">NBRC10032</strain>
    </source>
</reference>
<feature type="compositionally biased region" description="Low complexity" evidence="1">
    <location>
        <begin position="129"/>
        <end position="170"/>
    </location>
</feature>
<accession>A0A511KPB3</accession>
<dbReference type="Proteomes" id="UP000321518">
    <property type="component" value="Unassembled WGS sequence"/>
</dbReference>
<evidence type="ECO:0000256" key="1">
    <source>
        <dbReference type="SAM" id="MobiDB-lite"/>
    </source>
</evidence>
<dbReference type="AlphaFoldDB" id="A0A511KPB3"/>
<evidence type="ECO:0000313" key="3">
    <source>
        <dbReference type="Proteomes" id="UP000321518"/>
    </source>
</evidence>
<proteinExistence type="predicted"/>
<dbReference type="EMBL" id="BJWK01000019">
    <property type="protein sequence ID" value="GEM12209.1"/>
    <property type="molecule type" value="Genomic_DNA"/>
</dbReference>
<protein>
    <submittedName>
        <fullName evidence="2">Glutaredoxin</fullName>
    </submittedName>
</protein>
<organism evidence="2 3">
    <name type="scientific">Rhodotorula toruloides</name>
    <name type="common">Yeast</name>
    <name type="synonym">Rhodosporidium toruloides</name>
    <dbReference type="NCBI Taxonomy" id="5286"/>
    <lineage>
        <taxon>Eukaryota</taxon>
        <taxon>Fungi</taxon>
        <taxon>Dikarya</taxon>
        <taxon>Basidiomycota</taxon>
        <taxon>Pucciniomycotina</taxon>
        <taxon>Microbotryomycetes</taxon>
        <taxon>Sporidiobolales</taxon>
        <taxon>Sporidiobolaceae</taxon>
        <taxon>Rhodotorula</taxon>
    </lineage>
</organism>
<feature type="region of interest" description="Disordered" evidence="1">
    <location>
        <begin position="93"/>
        <end position="205"/>
    </location>
</feature>
<feature type="compositionally biased region" description="Pro residues" evidence="1">
    <location>
        <begin position="114"/>
        <end position="128"/>
    </location>
</feature>
<gene>
    <name evidence="2" type="ORF">Rt10032_c19g6226</name>
</gene>
<evidence type="ECO:0000313" key="2">
    <source>
        <dbReference type="EMBL" id="GEM12209.1"/>
    </source>
</evidence>
<comment type="caution">
    <text evidence="2">The sequence shown here is derived from an EMBL/GenBank/DDBJ whole genome shotgun (WGS) entry which is preliminary data.</text>
</comment>
<sequence length="288" mass="30403">MSSSLAAPVRSSHRVADQIFAITDEIAAYALDKEERIHAVQVAKTRSEQLASQVAALRRDVALEPNDLGLRLRLLAAEEKLKRALVQEKVAKEALTSPSIAGPPAPSMRALPSPSSPNPVFPPSPPRTCSPSPAHSRTSSSSSAVPVTASRTSASRRPTSTSFSRTPHFSPASSGAGSPVRRPLSLRAPPTLAHMPHSDPTPTLSTFPRKPVLITSHLSVPGHLITQELGLVQVRTPSTTDLGALKELLRLEGERRGADAVLGVVTKVWQGEGGGLAGAGRAVRLKKE</sequence>
<name>A0A511KPB3_RHOTO</name>